<feature type="transmembrane region" description="Helical" evidence="12">
    <location>
        <begin position="175"/>
        <end position="198"/>
    </location>
</feature>
<comment type="caution">
    <text evidence="15">The sequence shown here is derived from an EMBL/GenBank/DDBJ whole genome shotgun (WGS) entry which is preliminary data.</text>
</comment>
<feature type="domain" description="Polysaccharide chain length determinant N-terminal" evidence="13">
    <location>
        <begin position="5"/>
        <end position="94"/>
    </location>
</feature>
<protein>
    <recommendedName>
        <fullName evidence="4">Capsular polysaccharide biosynthesis protein CpsC</fullName>
    </recommendedName>
</protein>
<evidence type="ECO:0000256" key="9">
    <source>
        <dbReference type="ARBA" id="ARBA00023136"/>
    </source>
</evidence>
<sequence>MEEIIDLKKILTTIKQNKWWLIGTIVFSLSMMSMYLWFIATPVYQSSTQLLINQTEEKDSILQQQSVQTNLDLINTYNVIIKSPRILDKVKKELKNAYSEKELNESIQVSSATNSQIIDIKVENSSKKATVDIANTTARIFQKEIVSIMKINNVTILSTAKLEKTSKPISPNKTMLMVVALIGGGVIGLILIIMRSLLDRTIKGKEDIEMLNITVLGSIGELPEEI</sequence>
<evidence type="ECO:0000256" key="7">
    <source>
        <dbReference type="ARBA" id="ARBA00022903"/>
    </source>
</evidence>
<accession>A0A0R2I4C3</accession>
<name>A0A0R2I4C3_CARDV</name>
<evidence type="ECO:0000256" key="10">
    <source>
        <dbReference type="ARBA" id="ARBA00023169"/>
    </source>
</evidence>
<dbReference type="InterPro" id="IPR050445">
    <property type="entry name" value="Bact_polysacc_biosynth/exp"/>
</dbReference>
<dbReference type="PANTHER" id="PTHR32309">
    <property type="entry name" value="TYROSINE-PROTEIN KINASE"/>
    <property type="match status" value="1"/>
</dbReference>
<keyword evidence="8 12" id="KW-1133">Transmembrane helix</keyword>
<dbReference type="InterPro" id="IPR032807">
    <property type="entry name" value="GNVR"/>
</dbReference>
<dbReference type="GO" id="GO:0000271">
    <property type="term" value="P:polysaccharide biosynthetic process"/>
    <property type="evidence" value="ECO:0007669"/>
    <property type="project" value="UniProtKB-KW"/>
</dbReference>
<comment type="function">
    <text evidence="11">Required for CpsD phosphorylation. Involved in the regulation of capsular polysaccharide biosynthesis. May be part of a complex that directs the coordinated polymerization and export to the cell surface of the capsular polysaccharide.</text>
</comment>
<evidence type="ECO:0000313" key="16">
    <source>
        <dbReference type="Proteomes" id="UP000051658"/>
    </source>
</evidence>
<feature type="transmembrane region" description="Helical" evidence="12">
    <location>
        <begin position="20"/>
        <end position="40"/>
    </location>
</feature>
<dbReference type="PATRIC" id="fig|1449336.4.peg.686"/>
<dbReference type="PANTHER" id="PTHR32309:SF13">
    <property type="entry name" value="FERRIC ENTEROBACTIN TRANSPORT PROTEIN FEPE"/>
    <property type="match status" value="1"/>
</dbReference>
<comment type="subcellular location">
    <subcellularLocation>
        <location evidence="1">Cell membrane</location>
        <topology evidence="1">Multi-pass membrane protein</topology>
    </subcellularLocation>
</comment>
<comment type="pathway">
    <text evidence="2">Capsule biogenesis; capsule polysaccharide biosynthesis.</text>
</comment>
<evidence type="ECO:0000256" key="5">
    <source>
        <dbReference type="ARBA" id="ARBA00022475"/>
    </source>
</evidence>
<gene>
    <name evidence="15" type="ORF">IV74_GL000670</name>
</gene>
<dbReference type="GeneID" id="89587960"/>
<evidence type="ECO:0000256" key="2">
    <source>
        <dbReference type="ARBA" id="ARBA00005132"/>
    </source>
</evidence>
<organism evidence="15 16">
    <name type="scientific">Carnobacterium divergens DSM 20623</name>
    <dbReference type="NCBI Taxonomy" id="1449336"/>
    <lineage>
        <taxon>Bacteria</taxon>
        <taxon>Bacillati</taxon>
        <taxon>Bacillota</taxon>
        <taxon>Bacilli</taxon>
        <taxon>Lactobacillales</taxon>
        <taxon>Carnobacteriaceae</taxon>
        <taxon>Carnobacterium</taxon>
    </lineage>
</organism>
<dbReference type="RefSeq" id="WP_034571912.1">
    <property type="nucleotide sequence ID" value="NZ_JQBS01000017.1"/>
</dbReference>
<dbReference type="Pfam" id="PF02706">
    <property type="entry name" value="Wzz"/>
    <property type="match status" value="1"/>
</dbReference>
<dbReference type="GO" id="GO:0004713">
    <property type="term" value="F:protein tyrosine kinase activity"/>
    <property type="evidence" value="ECO:0007669"/>
    <property type="project" value="TreeGrafter"/>
</dbReference>
<keyword evidence="10" id="KW-0270">Exopolysaccharide synthesis</keyword>
<evidence type="ECO:0000259" key="14">
    <source>
        <dbReference type="Pfam" id="PF13807"/>
    </source>
</evidence>
<dbReference type="eggNOG" id="COG3944">
    <property type="taxonomic scope" value="Bacteria"/>
</dbReference>
<keyword evidence="5" id="KW-1003">Cell membrane</keyword>
<evidence type="ECO:0000256" key="4">
    <source>
        <dbReference type="ARBA" id="ARBA00020739"/>
    </source>
</evidence>
<evidence type="ECO:0000313" key="15">
    <source>
        <dbReference type="EMBL" id="KRN57020.1"/>
    </source>
</evidence>
<dbReference type="InterPro" id="IPR003856">
    <property type="entry name" value="LPS_length_determ_N"/>
</dbReference>
<evidence type="ECO:0000256" key="8">
    <source>
        <dbReference type="ARBA" id="ARBA00022989"/>
    </source>
</evidence>
<dbReference type="GO" id="GO:0005886">
    <property type="term" value="C:plasma membrane"/>
    <property type="evidence" value="ECO:0007669"/>
    <property type="project" value="UniProtKB-SubCell"/>
</dbReference>
<reference evidence="15 16" key="1">
    <citation type="journal article" date="2015" name="Genome Announc.">
        <title>Expanding the biotechnology potential of lactobacilli through comparative genomics of 213 strains and associated genera.</title>
        <authorList>
            <person name="Sun Z."/>
            <person name="Harris H.M."/>
            <person name="McCann A."/>
            <person name="Guo C."/>
            <person name="Argimon S."/>
            <person name="Zhang W."/>
            <person name="Yang X."/>
            <person name="Jeffery I.B."/>
            <person name="Cooney J.C."/>
            <person name="Kagawa T.F."/>
            <person name="Liu W."/>
            <person name="Song Y."/>
            <person name="Salvetti E."/>
            <person name="Wrobel A."/>
            <person name="Rasinkangas P."/>
            <person name="Parkhill J."/>
            <person name="Rea M.C."/>
            <person name="O'Sullivan O."/>
            <person name="Ritari J."/>
            <person name="Douillard F.P."/>
            <person name="Paul Ross R."/>
            <person name="Yang R."/>
            <person name="Briner A.E."/>
            <person name="Felis G.E."/>
            <person name="de Vos W.M."/>
            <person name="Barrangou R."/>
            <person name="Klaenhammer T.R."/>
            <person name="Caufield P.W."/>
            <person name="Cui Y."/>
            <person name="Zhang H."/>
            <person name="O'Toole P.W."/>
        </authorList>
    </citation>
    <scope>NUCLEOTIDE SEQUENCE [LARGE SCALE GENOMIC DNA]</scope>
    <source>
        <strain evidence="15 16">DSM 20623</strain>
    </source>
</reference>
<dbReference type="Pfam" id="PF13807">
    <property type="entry name" value="GNVR"/>
    <property type="match status" value="1"/>
</dbReference>
<dbReference type="Proteomes" id="UP000051658">
    <property type="component" value="Unassembled WGS sequence"/>
</dbReference>
<keyword evidence="7" id="KW-0972">Capsule biogenesis/degradation</keyword>
<dbReference type="AlphaFoldDB" id="A0A0R2I4C3"/>
<dbReference type="EMBL" id="JQBS01000017">
    <property type="protein sequence ID" value="KRN57020.1"/>
    <property type="molecule type" value="Genomic_DNA"/>
</dbReference>
<evidence type="ECO:0000256" key="11">
    <source>
        <dbReference type="ARBA" id="ARBA00045736"/>
    </source>
</evidence>
<evidence type="ECO:0000259" key="13">
    <source>
        <dbReference type="Pfam" id="PF02706"/>
    </source>
</evidence>
<evidence type="ECO:0000256" key="6">
    <source>
        <dbReference type="ARBA" id="ARBA00022692"/>
    </source>
</evidence>
<evidence type="ECO:0000256" key="12">
    <source>
        <dbReference type="SAM" id="Phobius"/>
    </source>
</evidence>
<proteinExistence type="inferred from homology"/>
<evidence type="ECO:0000256" key="1">
    <source>
        <dbReference type="ARBA" id="ARBA00004651"/>
    </source>
</evidence>
<evidence type="ECO:0000256" key="3">
    <source>
        <dbReference type="ARBA" id="ARBA00006683"/>
    </source>
</evidence>
<comment type="similarity">
    <text evidence="3">Belongs to the CpsC/CapA family.</text>
</comment>
<feature type="domain" description="Tyrosine-protein kinase G-rich" evidence="14">
    <location>
        <begin position="142"/>
        <end position="196"/>
    </location>
</feature>
<keyword evidence="16" id="KW-1185">Reference proteome</keyword>
<keyword evidence="9 12" id="KW-0472">Membrane</keyword>
<keyword evidence="6 12" id="KW-0812">Transmembrane</keyword>